<dbReference type="EMBL" id="FMVT01000010">
    <property type="protein sequence ID" value="SCY82213.1"/>
    <property type="molecule type" value="Genomic_DNA"/>
</dbReference>
<feature type="domain" description="Glycosyl transferase family 25" evidence="1">
    <location>
        <begin position="11"/>
        <end position="118"/>
    </location>
</feature>
<dbReference type="AlphaFoldDB" id="A0A1G5J1G8"/>
<name>A0A1G5J1G8_9RHOB</name>
<dbReference type="OrthoDB" id="259382at2"/>
<dbReference type="Pfam" id="PF01755">
    <property type="entry name" value="Glyco_transf_25"/>
    <property type="match status" value="1"/>
</dbReference>
<dbReference type="RefSeq" id="WP_090746212.1">
    <property type="nucleotide sequence ID" value="NZ_FMVT01000010.1"/>
</dbReference>
<accession>A0A1G5J1G8</accession>
<dbReference type="Proteomes" id="UP000199502">
    <property type="component" value="Unassembled WGS sequence"/>
</dbReference>
<dbReference type="InterPro" id="IPR002654">
    <property type="entry name" value="Glyco_trans_25"/>
</dbReference>
<sequence>MVPHFLPQGLNTYLINLDRATERLRRMEEKLAAAGLPFERVPAVDGSALTFPHRDFDAWSYRHLHGRRVIPAEVGCYLSHVECARRLLASEASHALILEDDVSFAPDFLPVLRAAMQDGSWDILRLSTVNEGPKYGYRALPGGRRLAKALTREKGAGAYVINRAAAEWITGKLMPMRLAYDIAFDLEYLDGLRAAFVDPVPTLQRDEAVSQIQNDIKAAKYPVTRYLTVLPYRAWLELTRLAFRAGHLAYLKMDGMPQGHWLKAAVLAGAVVLGIDEIFDQL</sequence>
<gene>
    <name evidence="2" type="ORF">SAMN05660710_02950</name>
</gene>
<protein>
    <submittedName>
        <fullName evidence="2">Glycosyl transferase, family 25</fullName>
    </submittedName>
</protein>
<evidence type="ECO:0000313" key="2">
    <source>
        <dbReference type="EMBL" id="SCY82213.1"/>
    </source>
</evidence>
<evidence type="ECO:0000259" key="1">
    <source>
        <dbReference type="Pfam" id="PF01755"/>
    </source>
</evidence>
<reference evidence="2 3" key="1">
    <citation type="submission" date="2016-10" db="EMBL/GenBank/DDBJ databases">
        <authorList>
            <person name="de Groot N.N."/>
        </authorList>
    </citation>
    <scope>NUCLEOTIDE SEQUENCE [LARGE SCALE GENOMIC DNA]</scope>
    <source>
        <strain evidence="2 3">CGMCC 1.8925</strain>
    </source>
</reference>
<evidence type="ECO:0000313" key="3">
    <source>
        <dbReference type="Proteomes" id="UP000199502"/>
    </source>
</evidence>
<keyword evidence="3" id="KW-1185">Reference proteome</keyword>
<dbReference type="GO" id="GO:0016740">
    <property type="term" value="F:transferase activity"/>
    <property type="evidence" value="ECO:0007669"/>
    <property type="project" value="UniProtKB-KW"/>
</dbReference>
<organism evidence="2 3">
    <name type="scientific">Paracoccus tibetensis</name>
    <dbReference type="NCBI Taxonomy" id="336292"/>
    <lineage>
        <taxon>Bacteria</taxon>
        <taxon>Pseudomonadati</taxon>
        <taxon>Pseudomonadota</taxon>
        <taxon>Alphaproteobacteria</taxon>
        <taxon>Rhodobacterales</taxon>
        <taxon>Paracoccaceae</taxon>
        <taxon>Paracoccus</taxon>
    </lineage>
</organism>
<keyword evidence="2" id="KW-0808">Transferase</keyword>
<proteinExistence type="predicted"/>
<dbReference type="STRING" id="336292.SAMN05660710_02950"/>
<dbReference type="CDD" id="cd06532">
    <property type="entry name" value="Glyco_transf_25"/>
    <property type="match status" value="1"/>
</dbReference>